<evidence type="ECO:0000313" key="2">
    <source>
        <dbReference type="EMBL" id="GAA5167942.1"/>
    </source>
</evidence>
<dbReference type="RefSeq" id="WP_345703268.1">
    <property type="nucleotide sequence ID" value="NZ_BAABJP010000039.1"/>
</dbReference>
<dbReference type="InterPro" id="IPR000182">
    <property type="entry name" value="GNAT_dom"/>
</dbReference>
<feature type="domain" description="N-acetyltransferase" evidence="1">
    <location>
        <begin position="17"/>
        <end position="187"/>
    </location>
</feature>
<dbReference type="InterPro" id="IPR016181">
    <property type="entry name" value="Acyl_CoA_acyltransferase"/>
</dbReference>
<dbReference type="Gene3D" id="3.40.630.30">
    <property type="match status" value="1"/>
</dbReference>
<reference evidence="3" key="1">
    <citation type="journal article" date="2019" name="Int. J. Syst. Evol. Microbiol.">
        <title>The Global Catalogue of Microorganisms (GCM) 10K type strain sequencing project: providing services to taxonomists for standard genome sequencing and annotation.</title>
        <authorList>
            <consortium name="The Broad Institute Genomics Platform"/>
            <consortium name="The Broad Institute Genome Sequencing Center for Infectious Disease"/>
            <person name="Wu L."/>
            <person name="Ma J."/>
        </authorList>
    </citation>
    <scope>NUCLEOTIDE SEQUENCE [LARGE SCALE GENOMIC DNA]</scope>
    <source>
        <strain evidence="3">JCM 18303</strain>
    </source>
</reference>
<name>A0ABP9QUT0_9PSEU</name>
<dbReference type="PROSITE" id="PS51186">
    <property type="entry name" value="GNAT"/>
    <property type="match status" value="1"/>
</dbReference>
<sequence length="196" mass="22226">MTTAPPKVRLVWLPANVLLDRLTEALTVYVSAMGYPRSAIRQRAPLWREHTHRPGWRAVGALDERNALVGLGYGYRGARGQWWHEEVRRGLRMSYPDGLGWLADYFELTELHVLPKAQGGGLGEQLLRTLLTDCAQRAVLLSTPELDPARPARAWRLYRRLGFVDVLRDHRFVGDPRPFAVLGRELPLAGTAPPYR</sequence>
<keyword evidence="3" id="KW-1185">Reference proteome</keyword>
<accession>A0ABP9QUT0</accession>
<gene>
    <name evidence="2" type="ORF">GCM10023321_61330</name>
</gene>
<organism evidence="2 3">
    <name type="scientific">Pseudonocardia eucalypti</name>
    <dbReference type="NCBI Taxonomy" id="648755"/>
    <lineage>
        <taxon>Bacteria</taxon>
        <taxon>Bacillati</taxon>
        <taxon>Actinomycetota</taxon>
        <taxon>Actinomycetes</taxon>
        <taxon>Pseudonocardiales</taxon>
        <taxon>Pseudonocardiaceae</taxon>
        <taxon>Pseudonocardia</taxon>
    </lineage>
</organism>
<dbReference type="SUPFAM" id="SSF55729">
    <property type="entry name" value="Acyl-CoA N-acyltransferases (Nat)"/>
    <property type="match status" value="1"/>
</dbReference>
<dbReference type="Proteomes" id="UP001428817">
    <property type="component" value="Unassembled WGS sequence"/>
</dbReference>
<evidence type="ECO:0000313" key="3">
    <source>
        <dbReference type="Proteomes" id="UP001428817"/>
    </source>
</evidence>
<proteinExistence type="predicted"/>
<dbReference type="Pfam" id="PF13508">
    <property type="entry name" value="Acetyltransf_7"/>
    <property type="match status" value="1"/>
</dbReference>
<comment type="caution">
    <text evidence="2">The sequence shown here is derived from an EMBL/GenBank/DDBJ whole genome shotgun (WGS) entry which is preliminary data.</text>
</comment>
<dbReference type="CDD" id="cd04301">
    <property type="entry name" value="NAT_SF"/>
    <property type="match status" value="1"/>
</dbReference>
<dbReference type="EMBL" id="BAABJP010000039">
    <property type="protein sequence ID" value="GAA5167942.1"/>
    <property type="molecule type" value="Genomic_DNA"/>
</dbReference>
<evidence type="ECO:0000259" key="1">
    <source>
        <dbReference type="PROSITE" id="PS51186"/>
    </source>
</evidence>
<protein>
    <submittedName>
        <fullName evidence="2">GNAT family N-acetyltransferase</fullName>
    </submittedName>
</protein>